<dbReference type="Pfam" id="PF07690">
    <property type="entry name" value="MFS_1"/>
    <property type="match status" value="1"/>
</dbReference>
<protein>
    <submittedName>
        <fullName evidence="7">MFS general substrate transporter</fullName>
    </submittedName>
</protein>
<feature type="transmembrane region" description="Helical" evidence="6">
    <location>
        <begin position="259"/>
        <end position="277"/>
    </location>
</feature>
<reference evidence="7" key="1">
    <citation type="submission" date="2020-11" db="EMBL/GenBank/DDBJ databases">
        <title>Adaptations for nitrogen fixation in a non-lichenized fungal sporocarp promotes dispersal by wood-feeding termites.</title>
        <authorList>
            <consortium name="DOE Joint Genome Institute"/>
            <person name="Koch R.A."/>
            <person name="Yoon G."/>
            <person name="Arayal U."/>
            <person name="Lail K."/>
            <person name="Amirebrahimi M."/>
            <person name="Labutti K."/>
            <person name="Lipzen A."/>
            <person name="Riley R."/>
            <person name="Barry K."/>
            <person name="Henrissat B."/>
            <person name="Grigoriev I.V."/>
            <person name="Herr J.R."/>
            <person name="Aime M.C."/>
        </authorList>
    </citation>
    <scope>NUCLEOTIDE SEQUENCE</scope>
    <source>
        <strain evidence="7">MCA 3950</strain>
    </source>
</reference>
<dbReference type="PANTHER" id="PTHR23502:SF51">
    <property type="entry name" value="QUINIDINE RESISTANCE PROTEIN 1-RELATED"/>
    <property type="match status" value="1"/>
</dbReference>
<dbReference type="OrthoDB" id="440553at2759"/>
<dbReference type="SUPFAM" id="SSF103473">
    <property type="entry name" value="MFS general substrate transporter"/>
    <property type="match status" value="1"/>
</dbReference>
<dbReference type="RefSeq" id="XP_043036541.1">
    <property type="nucleotide sequence ID" value="XM_043189661.1"/>
</dbReference>
<gene>
    <name evidence="7" type="ORF">BT62DRAFT_982216</name>
</gene>
<evidence type="ECO:0000256" key="6">
    <source>
        <dbReference type="SAM" id="Phobius"/>
    </source>
</evidence>
<evidence type="ECO:0000313" key="8">
    <source>
        <dbReference type="Proteomes" id="UP000812287"/>
    </source>
</evidence>
<dbReference type="GO" id="GO:0005886">
    <property type="term" value="C:plasma membrane"/>
    <property type="evidence" value="ECO:0007669"/>
    <property type="project" value="TreeGrafter"/>
</dbReference>
<feature type="transmembrane region" description="Helical" evidence="6">
    <location>
        <begin position="80"/>
        <end position="98"/>
    </location>
</feature>
<keyword evidence="3 6" id="KW-0812">Transmembrane</keyword>
<feature type="transmembrane region" description="Helical" evidence="6">
    <location>
        <begin position="110"/>
        <end position="131"/>
    </location>
</feature>
<feature type="transmembrane region" description="Helical" evidence="6">
    <location>
        <begin position="50"/>
        <end position="73"/>
    </location>
</feature>
<keyword evidence="2" id="KW-0813">Transport</keyword>
<keyword evidence="8" id="KW-1185">Reference proteome</keyword>
<evidence type="ECO:0000256" key="4">
    <source>
        <dbReference type="ARBA" id="ARBA00022989"/>
    </source>
</evidence>
<dbReference type="InterPro" id="IPR036259">
    <property type="entry name" value="MFS_trans_sf"/>
</dbReference>
<feature type="transmembrane region" description="Helical" evidence="6">
    <location>
        <begin position="181"/>
        <end position="205"/>
    </location>
</feature>
<comment type="caution">
    <text evidence="7">The sequence shown here is derived from an EMBL/GenBank/DDBJ whole genome shotgun (WGS) entry which is preliminary data.</text>
</comment>
<evidence type="ECO:0000256" key="3">
    <source>
        <dbReference type="ARBA" id="ARBA00022692"/>
    </source>
</evidence>
<evidence type="ECO:0000256" key="1">
    <source>
        <dbReference type="ARBA" id="ARBA00004141"/>
    </source>
</evidence>
<feature type="transmembrane region" description="Helical" evidence="6">
    <location>
        <begin position="349"/>
        <end position="370"/>
    </location>
</feature>
<feature type="transmembrane region" description="Helical" evidence="6">
    <location>
        <begin position="225"/>
        <end position="247"/>
    </location>
</feature>
<dbReference type="PANTHER" id="PTHR23502">
    <property type="entry name" value="MAJOR FACILITATOR SUPERFAMILY"/>
    <property type="match status" value="1"/>
</dbReference>
<organism evidence="7 8">
    <name type="scientific">Guyanagaster necrorhizus</name>
    <dbReference type="NCBI Taxonomy" id="856835"/>
    <lineage>
        <taxon>Eukaryota</taxon>
        <taxon>Fungi</taxon>
        <taxon>Dikarya</taxon>
        <taxon>Basidiomycota</taxon>
        <taxon>Agaricomycotina</taxon>
        <taxon>Agaricomycetes</taxon>
        <taxon>Agaricomycetidae</taxon>
        <taxon>Agaricales</taxon>
        <taxon>Marasmiineae</taxon>
        <taxon>Physalacriaceae</taxon>
        <taxon>Guyanagaster</taxon>
    </lineage>
</organism>
<dbReference type="Gene3D" id="1.20.1250.20">
    <property type="entry name" value="MFS general substrate transporter like domains"/>
    <property type="match status" value="1"/>
</dbReference>
<keyword evidence="5 6" id="KW-0472">Membrane</keyword>
<evidence type="ECO:0000256" key="2">
    <source>
        <dbReference type="ARBA" id="ARBA00022448"/>
    </source>
</evidence>
<evidence type="ECO:0000256" key="5">
    <source>
        <dbReference type="ARBA" id="ARBA00023136"/>
    </source>
</evidence>
<evidence type="ECO:0000313" key="7">
    <source>
        <dbReference type="EMBL" id="KAG7443041.1"/>
    </source>
</evidence>
<dbReference type="InterPro" id="IPR011701">
    <property type="entry name" value="MFS"/>
</dbReference>
<dbReference type="GO" id="GO:0022857">
    <property type="term" value="F:transmembrane transporter activity"/>
    <property type="evidence" value="ECO:0007669"/>
    <property type="project" value="InterPro"/>
</dbReference>
<sequence>MYFPAIPRLTQIFHEPTDRLNPTLTIFLVTQAVYPMLWGPFSDRFGRRPSINLCFAILIISCIGAGVIADITIRANRGTFFGAFNVGPMLSPGIGPVVGGLLSQYLGWRAIFWFLTIFSSVSMLVILGYFLPETLPCIVGNGSIRPSFIYRALLPVVGKGRMTEDSQLVQKPRPKPFRNPFLLFLNADVVVATFLTSVIFAMQYRISRTLSNAYTIQYPFSQQCQYWLCYLLDGLGLVGGTIINGKLLDMECRRSRARAGTPFTVFLFSACIFGWGWCIDRSVSLAGPLLFQIALGFSSICVLDTTTTLMIDLVPDQSSAVTACTNFFRSAVRCHSSRIPRESHQKSGLWVDLTFVIFGCIYVSMAPLVFLELKIGLTFRVRRLTRASEVLKNEYRRT</sequence>
<feature type="transmembrane region" description="Helical" evidence="6">
    <location>
        <begin position="20"/>
        <end position="38"/>
    </location>
</feature>
<feature type="transmembrane region" description="Helical" evidence="6">
    <location>
        <begin position="283"/>
        <end position="303"/>
    </location>
</feature>
<name>A0A9P7VKY6_9AGAR</name>
<dbReference type="Proteomes" id="UP000812287">
    <property type="component" value="Unassembled WGS sequence"/>
</dbReference>
<proteinExistence type="predicted"/>
<accession>A0A9P7VKY6</accession>
<keyword evidence="4 6" id="KW-1133">Transmembrane helix</keyword>
<dbReference type="EMBL" id="MU250547">
    <property type="protein sequence ID" value="KAG7443041.1"/>
    <property type="molecule type" value="Genomic_DNA"/>
</dbReference>
<dbReference type="AlphaFoldDB" id="A0A9P7VKY6"/>
<comment type="subcellular location">
    <subcellularLocation>
        <location evidence="1">Membrane</location>
        <topology evidence="1">Multi-pass membrane protein</topology>
    </subcellularLocation>
</comment>
<dbReference type="GeneID" id="66111958"/>